<reference evidence="1 2" key="1">
    <citation type="submission" date="2012-11" db="EMBL/GenBank/DDBJ databases">
        <title>Whole genome sequence of Acidocella aminolytica 101 = DSM 11237.</title>
        <authorList>
            <person name="Azuma Y."/>
            <person name="Higashiura N."/>
            <person name="Hirakawa H."/>
            <person name="Matsushita K."/>
        </authorList>
    </citation>
    <scope>NUCLEOTIDE SEQUENCE [LARGE SCALE GENOMIC DNA]</scope>
    <source>
        <strain evidence="2">101 / DSM 11237</strain>
    </source>
</reference>
<dbReference type="Proteomes" id="UP000032668">
    <property type="component" value="Unassembled WGS sequence"/>
</dbReference>
<dbReference type="OrthoDB" id="5622143at2"/>
<evidence type="ECO:0000313" key="1">
    <source>
        <dbReference type="EMBL" id="GAN81785.1"/>
    </source>
</evidence>
<dbReference type="InterPro" id="IPR054249">
    <property type="entry name" value="DUF6976"/>
</dbReference>
<dbReference type="STRING" id="1120923.SAMN02746095_01291"/>
<accession>A0A0D6PJ66</accession>
<keyword evidence="2" id="KW-1185">Reference proteome</keyword>
<dbReference type="Pfam" id="PF22396">
    <property type="entry name" value="DUF6976"/>
    <property type="match status" value="1"/>
</dbReference>
<gene>
    <name evidence="1" type="ORF">Aam_119_003</name>
</gene>
<evidence type="ECO:0000313" key="2">
    <source>
        <dbReference type="Proteomes" id="UP000032668"/>
    </source>
</evidence>
<sequence length="346" mass="36920">MTVSKLNTTRALAKTLDVADLIKAGRILLVAGDEAELTQLPEGQWVGGTVSGFLTPDGFTLPAGQLIYADLSQIALRVELRLFDSIQIQSLSEYYPCNGFALAILPGYSAFLENIATHMSDWQGLYNIPLAGWVSAVPLAEIGHRQPKVFCGTGTAWDDRAAIMYVTLPDATYAELNVVNPFCSAIGPAIRFSESGYRLSAPCMADGQSVRLIDLITNGTVDASLPLIADRDGALVNNSIINIESATGDITFLSPIETELVYHFAEASSIFKEALRRAVAGINLPEAALASVCVACLPHFSADIRPMLPAIAPVTFGQIGYTVLTQTITSLNLSCLPLPSEAQDPS</sequence>
<proteinExistence type="predicted"/>
<dbReference type="EMBL" id="BANC01000117">
    <property type="protein sequence ID" value="GAN81785.1"/>
    <property type="molecule type" value="Genomic_DNA"/>
</dbReference>
<name>A0A0D6PJ66_9PROT</name>
<dbReference type="RefSeq" id="WP_048880175.1">
    <property type="nucleotide sequence ID" value="NZ_BANC01000117.1"/>
</dbReference>
<organism evidence="1 2">
    <name type="scientific">Acidocella aminolytica 101 = DSM 11237</name>
    <dbReference type="NCBI Taxonomy" id="1120923"/>
    <lineage>
        <taxon>Bacteria</taxon>
        <taxon>Pseudomonadati</taxon>
        <taxon>Pseudomonadota</taxon>
        <taxon>Alphaproteobacteria</taxon>
        <taxon>Acetobacterales</taxon>
        <taxon>Acidocellaceae</taxon>
        <taxon>Acidocella</taxon>
    </lineage>
</organism>
<dbReference type="AlphaFoldDB" id="A0A0D6PJ66"/>
<comment type="caution">
    <text evidence="1">The sequence shown here is derived from an EMBL/GenBank/DDBJ whole genome shotgun (WGS) entry which is preliminary data.</text>
</comment>
<protein>
    <submittedName>
        <fullName evidence="1">Uncharacterized protein</fullName>
    </submittedName>
</protein>